<proteinExistence type="predicted"/>
<gene>
    <name evidence="2" type="ORF">GCM10010310_63580</name>
</gene>
<feature type="compositionally biased region" description="Basic and acidic residues" evidence="1">
    <location>
        <begin position="8"/>
        <end position="23"/>
    </location>
</feature>
<name>A0ABN3TBC1_9ACTN</name>
<reference evidence="2 3" key="1">
    <citation type="journal article" date="2019" name="Int. J. Syst. Evol. Microbiol.">
        <title>The Global Catalogue of Microorganisms (GCM) 10K type strain sequencing project: providing services to taxonomists for standard genome sequencing and annotation.</title>
        <authorList>
            <consortium name="The Broad Institute Genomics Platform"/>
            <consortium name="The Broad Institute Genome Sequencing Center for Infectious Disease"/>
            <person name="Wu L."/>
            <person name="Ma J."/>
        </authorList>
    </citation>
    <scope>NUCLEOTIDE SEQUENCE [LARGE SCALE GENOMIC DNA]</scope>
    <source>
        <strain evidence="2 3">JCM 4531</strain>
    </source>
</reference>
<dbReference type="EMBL" id="BAAASK010000027">
    <property type="protein sequence ID" value="GAA2698260.1"/>
    <property type="molecule type" value="Genomic_DNA"/>
</dbReference>
<keyword evidence="3" id="KW-1185">Reference proteome</keyword>
<feature type="region of interest" description="Disordered" evidence="1">
    <location>
        <begin position="1"/>
        <end position="50"/>
    </location>
</feature>
<feature type="region of interest" description="Disordered" evidence="1">
    <location>
        <begin position="73"/>
        <end position="115"/>
    </location>
</feature>
<evidence type="ECO:0000313" key="2">
    <source>
        <dbReference type="EMBL" id="GAA2698260.1"/>
    </source>
</evidence>
<sequence>MPSRPTKGKIDGPRCLRKAENKPEPPAGVGPQGQGSEEPSGGRVKAAPVRPLSGREAISACSALTFVIQAASPGPSAVLGGGFQGRQPRPAPTVRHPTGRAPTPKAARTQTMPGR</sequence>
<evidence type="ECO:0000256" key="1">
    <source>
        <dbReference type="SAM" id="MobiDB-lite"/>
    </source>
</evidence>
<comment type="caution">
    <text evidence="2">The sequence shown here is derived from an EMBL/GenBank/DDBJ whole genome shotgun (WGS) entry which is preliminary data.</text>
</comment>
<protein>
    <submittedName>
        <fullName evidence="2">Uncharacterized protein</fullName>
    </submittedName>
</protein>
<organism evidence="2 3">
    <name type="scientific">Streptomyces violaceolatus</name>
    <dbReference type="NCBI Taxonomy" id="67378"/>
    <lineage>
        <taxon>Bacteria</taxon>
        <taxon>Bacillati</taxon>
        <taxon>Actinomycetota</taxon>
        <taxon>Actinomycetes</taxon>
        <taxon>Kitasatosporales</taxon>
        <taxon>Streptomycetaceae</taxon>
        <taxon>Streptomyces</taxon>
        <taxon>Streptomyces violaceoruber group</taxon>
    </lineage>
</organism>
<evidence type="ECO:0000313" key="3">
    <source>
        <dbReference type="Proteomes" id="UP001499989"/>
    </source>
</evidence>
<dbReference type="Proteomes" id="UP001499989">
    <property type="component" value="Unassembled WGS sequence"/>
</dbReference>
<accession>A0ABN3TBC1</accession>